<reference evidence="2 3" key="1">
    <citation type="submission" date="2019-07" db="EMBL/GenBank/DDBJ databases">
        <authorList>
            <person name="Zhao L.H."/>
        </authorList>
    </citation>
    <scope>NUCLEOTIDE SEQUENCE [LARGE SCALE GENOMIC DNA]</scope>
    <source>
        <strain evidence="2 3">Co35</strain>
    </source>
</reference>
<keyword evidence="1" id="KW-0812">Transmembrane</keyword>
<dbReference type="AlphaFoldDB" id="A0A554SPZ2"/>
<dbReference type="OrthoDB" id="3686197at2"/>
<evidence type="ECO:0000313" key="2">
    <source>
        <dbReference type="EMBL" id="TSD68406.1"/>
    </source>
</evidence>
<evidence type="ECO:0000313" key="3">
    <source>
        <dbReference type="Proteomes" id="UP000316988"/>
    </source>
</evidence>
<dbReference type="Proteomes" id="UP000316988">
    <property type="component" value="Unassembled WGS sequence"/>
</dbReference>
<dbReference type="RefSeq" id="WP_143911355.1">
    <property type="nucleotide sequence ID" value="NZ_VLNT01000001.1"/>
</dbReference>
<evidence type="ECO:0000256" key="1">
    <source>
        <dbReference type="SAM" id="Phobius"/>
    </source>
</evidence>
<accession>A0A554SPZ2</accession>
<keyword evidence="1" id="KW-0472">Membrane</keyword>
<gene>
    <name evidence="2" type="ORF">FNM00_02115</name>
</gene>
<dbReference type="EMBL" id="VLNT01000001">
    <property type="protein sequence ID" value="TSD68406.1"/>
    <property type="molecule type" value="Genomic_DNA"/>
</dbReference>
<evidence type="ECO:0008006" key="4">
    <source>
        <dbReference type="Google" id="ProtNLM"/>
    </source>
</evidence>
<feature type="transmembrane region" description="Helical" evidence="1">
    <location>
        <begin position="44"/>
        <end position="63"/>
    </location>
</feature>
<organism evidence="2 3">
    <name type="scientific">Aeromicrobium piscarium</name>
    <dbReference type="NCBI Taxonomy" id="2590901"/>
    <lineage>
        <taxon>Bacteria</taxon>
        <taxon>Bacillati</taxon>
        <taxon>Actinomycetota</taxon>
        <taxon>Actinomycetes</taxon>
        <taxon>Propionibacteriales</taxon>
        <taxon>Nocardioidaceae</taxon>
        <taxon>Aeromicrobium</taxon>
    </lineage>
</organism>
<dbReference type="InterPro" id="IPR046198">
    <property type="entry name" value="DUF6230"/>
</dbReference>
<dbReference type="Pfam" id="PF19741">
    <property type="entry name" value="DUF6230"/>
    <property type="match status" value="1"/>
</dbReference>
<keyword evidence="1" id="KW-1133">Transmembrane helix</keyword>
<sequence length="250" mass="26632">MSRRARRGQRTAGWSERLAQRLSDHRSLMIADAVSVRRGTRWRALPLATAAMTALAVMFALVAQNVLAVNFTSANTPHQVYTDRINGTDAAAYLKAQQLNNGQEALAQFGFNQATLNGLCLVAQQEIGGIGNVSMMIIAGEKVDGTVDGSDQISADQLFFASKDLTGQGDQIAKLTLGQSADTLGMGSYQGDWLDGGAPGAFGLQAKTMNISHLDGESYGIDLQGQINLPKLRIKVLPGAKDQSDCAAQY</sequence>
<comment type="caution">
    <text evidence="2">The sequence shown here is derived from an EMBL/GenBank/DDBJ whole genome shotgun (WGS) entry which is preliminary data.</text>
</comment>
<proteinExistence type="predicted"/>
<protein>
    <recommendedName>
        <fullName evidence="4">Cholesterol esterase</fullName>
    </recommendedName>
</protein>
<keyword evidence="3" id="KW-1185">Reference proteome</keyword>
<name>A0A554SPZ2_9ACTN</name>